<dbReference type="Gene3D" id="2.150.10.10">
    <property type="entry name" value="Serralysin-like metalloprotease, C-terminal"/>
    <property type="match status" value="7"/>
</dbReference>
<dbReference type="InterPro" id="IPR050557">
    <property type="entry name" value="RTX_toxin/Mannuronan_C5-epim"/>
</dbReference>
<keyword evidence="2" id="KW-0964">Secreted</keyword>
<organism evidence="4 5">
    <name type="scientific">Gemmobacter caeni</name>
    <dbReference type="NCBI Taxonomy" id="589035"/>
    <lineage>
        <taxon>Bacteria</taxon>
        <taxon>Pseudomonadati</taxon>
        <taxon>Pseudomonadota</taxon>
        <taxon>Alphaproteobacteria</taxon>
        <taxon>Rhodobacterales</taxon>
        <taxon>Paracoccaceae</taxon>
        <taxon>Gemmobacter</taxon>
    </lineage>
</organism>
<dbReference type="InterPro" id="IPR018511">
    <property type="entry name" value="Hemolysin-typ_Ca-bd_CS"/>
</dbReference>
<comment type="subcellular location">
    <subcellularLocation>
        <location evidence="1">Secreted</location>
    </subcellularLocation>
</comment>
<protein>
    <submittedName>
        <fullName evidence="4">Ca2+-binding RTX toxin-like protein</fullName>
    </submittedName>
</protein>
<dbReference type="SUPFAM" id="SSF51120">
    <property type="entry name" value="beta-Roll"/>
    <property type="match status" value="6"/>
</dbReference>
<dbReference type="PANTHER" id="PTHR38340">
    <property type="entry name" value="S-LAYER PROTEIN"/>
    <property type="match status" value="1"/>
</dbReference>
<dbReference type="RefSeq" id="WP_108129265.1">
    <property type="nucleotide sequence ID" value="NZ_QBKP01000008.1"/>
</dbReference>
<evidence type="ECO:0000256" key="3">
    <source>
        <dbReference type="SAM" id="MobiDB-lite"/>
    </source>
</evidence>
<sequence>MVLIRGTSGNDNLGDSDPDYTRRETANRIEGLAGNDTLENSSDNDTIFGGAGDDVITRSIFGETEEFNFTAENYTGPYTEKIIPAGTDIINAGSGNDAIQASGGNDSYVGGSGYDLLDYSSWSIGSGTGVVYYMARRITTSFPKGVTVDLGLGLATFDGGTVKVEHYSSSTGHVYGSGTASGVGRFSHSLVGFEAVIGSIYADRLTGTDRKDVTEFFDTGGGTGPGNDRINGGKGQDIASFATNYNGVVADLSARKAEINLKVYEDGSQSGGGTTILIGIEGLYGSTAADVLRGDGRANTFNGRAGDDTIEGGGGVDTVVYNMDVLPNAGRALGLSFRPVTGVNVDLDDGSATDEWGNTDSLSGVENVQGSHNDDTLAGDDGRNRLEGLGGADVIYGGAGLDALYGGAGADSVEGGAEGDKIWGGADDDDLSGDAGDDLLDGEDGNDRLDGGADNDRLRGHAGDDTLLGGKGEDTLEGGDDNDSLDGSKGDDTLEGGAGADTLIGGAGDDSLTGGDGADVVKAGGGSDRIVAGDGADSYDGGSGKDYLNTAEATGGLRLDLGAGTLSAKGLGANTLKAIENVFGTDFADRMVGDAKGNRLYGFDRKDLIDGGGGNDTLLGGAGHDKIEGGAGNDRIDGDAEFETTGKSVGTGRDTLFGDEGDDLILGGGGADNLFGGAGADTLNGGDGNDILNGGGGADLFIFSKGRDTIRNFNLKEDVIDVAGGDSLARFRNLEDLGAAVSESRGNLTITVGGSSLTLQGISFEQLKPHNFDFL</sequence>
<dbReference type="InterPro" id="IPR001343">
    <property type="entry name" value="Hemolysn_Ca-bd"/>
</dbReference>
<feature type="compositionally biased region" description="Acidic residues" evidence="3">
    <location>
        <begin position="426"/>
        <end position="444"/>
    </location>
</feature>
<keyword evidence="5" id="KW-1185">Reference proteome</keyword>
<name>A0A2T6AYS0_9RHOB</name>
<proteinExistence type="predicted"/>
<feature type="region of interest" description="Disordered" evidence="3">
    <location>
        <begin position="1"/>
        <end position="21"/>
    </location>
</feature>
<dbReference type="GO" id="GO:0005509">
    <property type="term" value="F:calcium ion binding"/>
    <property type="evidence" value="ECO:0007669"/>
    <property type="project" value="InterPro"/>
</dbReference>
<comment type="caution">
    <text evidence="4">The sequence shown here is derived from an EMBL/GenBank/DDBJ whole genome shotgun (WGS) entry which is preliminary data.</text>
</comment>
<dbReference type="PROSITE" id="PS00330">
    <property type="entry name" value="HEMOLYSIN_CALCIUM"/>
    <property type="match status" value="7"/>
</dbReference>
<feature type="compositionally biased region" description="Basic and acidic residues" evidence="3">
    <location>
        <begin position="445"/>
        <end position="464"/>
    </location>
</feature>
<feature type="compositionally biased region" description="Basic and acidic residues" evidence="3">
    <location>
        <begin position="372"/>
        <end position="382"/>
    </location>
</feature>
<dbReference type="AlphaFoldDB" id="A0A2T6AYS0"/>
<reference evidence="4 5" key="1">
    <citation type="submission" date="2018-04" db="EMBL/GenBank/DDBJ databases">
        <title>Genomic Encyclopedia of Archaeal and Bacterial Type Strains, Phase II (KMG-II): from individual species to whole genera.</title>
        <authorList>
            <person name="Goeker M."/>
        </authorList>
    </citation>
    <scope>NUCLEOTIDE SEQUENCE [LARGE SCALE GENOMIC DNA]</scope>
    <source>
        <strain evidence="4 5">DSM 21823</strain>
    </source>
</reference>
<dbReference type="PRINTS" id="PR00313">
    <property type="entry name" value="CABNDNGRPT"/>
</dbReference>
<gene>
    <name evidence="4" type="ORF">C8N34_10862</name>
</gene>
<dbReference type="EMBL" id="QBKP01000008">
    <property type="protein sequence ID" value="PTX48956.1"/>
    <property type="molecule type" value="Genomic_DNA"/>
</dbReference>
<feature type="region of interest" description="Disordered" evidence="3">
    <location>
        <begin position="418"/>
        <end position="511"/>
    </location>
</feature>
<dbReference type="Proteomes" id="UP000244224">
    <property type="component" value="Unassembled WGS sequence"/>
</dbReference>
<evidence type="ECO:0000313" key="5">
    <source>
        <dbReference type="Proteomes" id="UP000244224"/>
    </source>
</evidence>
<dbReference type="GO" id="GO:0005576">
    <property type="term" value="C:extracellular region"/>
    <property type="evidence" value="ECO:0007669"/>
    <property type="project" value="UniProtKB-SubCell"/>
</dbReference>
<dbReference type="OrthoDB" id="9342475at2"/>
<dbReference type="Pfam" id="PF00353">
    <property type="entry name" value="HemolysinCabind"/>
    <property type="match status" value="11"/>
</dbReference>
<feature type="compositionally biased region" description="Polar residues" evidence="3">
    <location>
        <begin position="356"/>
        <end position="371"/>
    </location>
</feature>
<evidence type="ECO:0000313" key="4">
    <source>
        <dbReference type="EMBL" id="PTX48956.1"/>
    </source>
</evidence>
<accession>A0A2T6AYS0</accession>
<dbReference type="PANTHER" id="PTHR38340:SF1">
    <property type="entry name" value="S-LAYER PROTEIN"/>
    <property type="match status" value="1"/>
</dbReference>
<evidence type="ECO:0000256" key="2">
    <source>
        <dbReference type="ARBA" id="ARBA00022525"/>
    </source>
</evidence>
<feature type="compositionally biased region" description="Acidic residues" evidence="3">
    <location>
        <begin position="475"/>
        <end position="484"/>
    </location>
</feature>
<feature type="region of interest" description="Disordered" evidence="3">
    <location>
        <begin position="351"/>
        <end position="382"/>
    </location>
</feature>
<evidence type="ECO:0000256" key="1">
    <source>
        <dbReference type="ARBA" id="ARBA00004613"/>
    </source>
</evidence>
<dbReference type="InterPro" id="IPR011049">
    <property type="entry name" value="Serralysin-like_metalloprot_C"/>
</dbReference>